<keyword evidence="5" id="KW-1185">Reference proteome</keyword>
<comment type="similarity">
    <text evidence="1">Belongs to the NAD(P)H dehydrogenase (quinone) family.</text>
</comment>
<dbReference type="GO" id="GO:0003955">
    <property type="term" value="F:NAD(P)H dehydrogenase (quinone) activity"/>
    <property type="evidence" value="ECO:0007669"/>
    <property type="project" value="TreeGrafter"/>
</dbReference>
<dbReference type="KEGG" id="cagg:HYG79_06670"/>
<sequence>MNVLIVHAHENPDSFSSSLAKLAIDFFEEAGHSVSISDLYQKGFNPIAGKHDFKSITNETYYKYALEQFNASNLNSFAEDIQEEMNLLKKADVLIFNFPLWWFGMPAILKGWVDRVLAYGFAYGGDHGLYKEGRFKEKKAFLSITTGSPASFYTNNGTHARPLKNILRNINEGILGLVGFEVIPPFICYSVSRISNDQRKAILDKYSTFLSLNFKKGF</sequence>
<dbReference type="RefSeq" id="WP_179241336.1">
    <property type="nucleotide sequence ID" value="NZ_CP058595.1"/>
</dbReference>
<dbReference type="SUPFAM" id="SSF52218">
    <property type="entry name" value="Flavoproteins"/>
    <property type="match status" value="1"/>
</dbReference>
<dbReference type="Proteomes" id="UP000509302">
    <property type="component" value="Chromosome"/>
</dbReference>
<dbReference type="PANTHER" id="PTHR10204">
    <property type="entry name" value="NAD P H OXIDOREDUCTASE-RELATED"/>
    <property type="match status" value="1"/>
</dbReference>
<dbReference type="InterPro" id="IPR029039">
    <property type="entry name" value="Flavoprotein-like_sf"/>
</dbReference>
<accession>A0A7H9ANN1</accession>
<dbReference type="Gene3D" id="3.40.50.360">
    <property type="match status" value="1"/>
</dbReference>
<reference evidence="4 5" key="1">
    <citation type="journal article" date="2006" name="Int. J. Syst. Evol. Microbiol.">
        <title>Costertonia aggregata gen. nov., sp. nov., a mesophilic marine bacterium of the family Flavobacteriaceae, isolated from a mature biofilm.</title>
        <authorList>
            <person name="Kwon K.K."/>
            <person name="Lee Y.K."/>
            <person name="Lee H.K."/>
        </authorList>
    </citation>
    <scope>NUCLEOTIDE SEQUENCE [LARGE SCALE GENOMIC DNA]</scope>
    <source>
        <strain evidence="4 5">KCCM 42265</strain>
    </source>
</reference>
<keyword evidence="2" id="KW-0560">Oxidoreductase</keyword>
<name>A0A7H9ANN1_9FLAO</name>
<proteinExistence type="inferred from homology"/>
<dbReference type="EMBL" id="CP058595">
    <property type="protein sequence ID" value="QLG45046.1"/>
    <property type="molecule type" value="Genomic_DNA"/>
</dbReference>
<evidence type="ECO:0000256" key="1">
    <source>
        <dbReference type="ARBA" id="ARBA00006252"/>
    </source>
</evidence>
<dbReference type="AlphaFoldDB" id="A0A7H9ANN1"/>
<evidence type="ECO:0000313" key="4">
    <source>
        <dbReference type="EMBL" id="QLG45046.1"/>
    </source>
</evidence>
<protein>
    <submittedName>
        <fullName evidence="4">NAD(P)H-dependent oxidoreductase</fullName>
    </submittedName>
</protein>
<dbReference type="InterPro" id="IPR003680">
    <property type="entry name" value="Flavodoxin_fold"/>
</dbReference>
<organism evidence="4 5">
    <name type="scientific">Costertonia aggregata</name>
    <dbReference type="NCBI Taxonomy" id="343403"/>
    <lineage>
        <taxon>Bacteria</taxon>
        <taxon>Pseudomonadati</taxon>
        <taxon>Bacteroidota</taxon>
        <taxon>Flavobacteriia</taxon>
        <taxon>Flavobacteriales</taxon>
        <taxon>Flavobacteriaceae</taxon>
        <taxon>Costertonia</taxon>
    </lineage>
</organism>
<dbReference type="GO" id="GO:0005829">
    <property type="term" value="C:cytosol"/>
    <property type="evidence" value="ECO:0007669"/>
    <property type="project" value="TreeGrafter"/>
</dbReference>
<evidence type="ECO:0000259" key="3">
    <source>
        <dbReference type="Pfam" id="PF02525"/>
    </source>
</evidence>
<dbReference type="Pfam" id="PF02525">
    <property type="entry name" value="Flavodoxin_2"/>
    <property type="match status" value="1"/>
</dbReference>
<dbReference type="InterPro" id="IPR051545">
    <property type="entry name" value="NAD(P)H_dehydrogenase_qn"/>
</dbReference>
<gene>
    <name evidence="4" type="ORF">HYG79_06670</name>
</gene>
<dbReference type="PANTHER" id="PTHR10204:SF34">
    <property type="entry name" value="NAD(P)H DEHYDROGENASE [QUINONE] 1 ISOFORM 1"/>
    <property type="match status" value="1"/>
</dbReference>
<evidence type="ECO:0000313" key="5">
    <source>
        <dbReference type="Proteomes" id="UP000509302"/>
    </source>
</evidence>
<feature type="domain" description="Flavodoxin-like fold" evidence="3">
    <location>
        <begin position="1"/>
        <end position="207"/>
    </location>
</feature>
<evidence type="ECO:0000256" key="2">
    <source>
        <dbReference type="ARBA" id="ARBA00023002"/>
    </source>
</evidence>